<reference evidence="2" key="1">
    <citation type="submission" date="2022-07" db="EMBL/GenBank/DDBJ databases">
        <authorList>
            <person name="Otstavnykh N."/>
            <person name="Isaeva M."/>
            <person name="Bystritskaya E."/>
        </authorList>
    </citation>
    <scope>NUCLEOTIDE SEQUENCE</scope>
    <source>
        <strain evidence="2">10Alg 79</strain>
    </source>
</reference>
<protein>
    <submittedName>
        <fullName evidence="2">Uncharacterized protein</fullName>
    </submittedName>
</protein>
<name>A0AAJ1X709_9RHOB</name>
<organism evidence="2 3">
    <name type="scientific">Rhodalgimonas zhirmunskyi</name>
    <dbReference type="NCBI Taxonomy" id="2964767"/>
    <lineage>
        <taxon>Bacteria</taxon>
        <taxon>Pseudomonadati</taxon>
        <taxon>Pseudomonadota</taxon>
        <taxon>Alphaproteobacteria</taxon>
        <taxon>Rhodobacterales</taxon>
        <taxon>Roseobacteraceae</taxon>
        <taxon>Rhodalgimonas</taxon>
    </lineage>
</organism>
<evidence type="ECO:0000256" key="1">
    <source>
        <dbReference type="SAM" id="Phobius"/>
    </source>
</evidence>
<dbReference type="RefSeq" id="WP_317626854.1">
    <property type="nucleotide sequence ID" value="NZ_JANFFA010000004.1"/>
</dbReference>
<proteinExistence type="predicted"/>
<dbReference type="EMBL" id="JANFFA010000004">
    <property type="protein sequence ID" value="MDQ2095229.1"/>
    <property type="molecule type" value="Genomic_DNA"/>
</dbReference>
<keyword evidence="3" id="KW-1185">Reference proteome</keyword>
<evidence type="ECO:0000313" key="3">
    <source>
        <dbReference type="Proteomes" id="UP001227162"/>
    </source>
</evidence>
<comment type="caution">
    <text evidence="2">The sequence shown here is derived from an EMBL/GenBank/DDBJ whole genome shotgun (WGS) entry which is preliminary data.</text>
</comment>
<keyword evidence="1" id="KW-0812">Transmembrane</keyword>
<keyword evidence="1" id="KW-0472">Membrane</keyword>
<accession>A0AAJ1X709</accession>
<gene>
    <name evidence="2" type="ORF">NOI20_14010</name>
</gene>
<dbReference type="Proteomes" id="UP001227162">
    <property type="component" value="Unassembled WGS sequence"/>
</dbReference>
<keyword evidence="1" id="KW-1133">Transmembrane helix</keyword>
<sequence>MTNKIAIGIALVVLGLLAIDVFLFDWSNTLFLLKKTADMIEWMAFWR</sequence>
<dbReference type="AlphaFoldDB" id="A0AAJ1X709"/>
<reference evidence="2" key="2">
    <citation type="submission" date="2023-04" db="EMBL/GenBank/DDBJ databases">
        <title>'Rhodoalgimonas zhirmunskyi' gen. nov., isolated from a red alga.</title>
        <authorList>
            <person name="Nedashkovskaya O.I."/>
            <person name="Otstavnykh N.Y."/>
            <person name="Bystritskaya E.P."/>
            <person name="Balabanova L.A."/>
            <person name="Isaeva M.P."/>
        </authorList>
    </citation>
    <scope>NUCLEOTIDE SEQUENCE</scope>
    <source>
        <strain evidence="2">10Alg 79</strain>
    </source>
</reference>
<evidence type="ECO:0000313" key="2">
    <source>
        <dbReference type="EMBL" id="MDQ2095229.1"/>
    </source>
</evidence>
<feature type="transmembrane region" description="Helical" evidence="1">
    <location>
        <begin position="6"/>
        <end position="26"/>
    </location>
</feature>